<accession>A0A401LMY3</accession>
<keyword evidence="3 9" id="KW-0479">Metal-binding</keyword>
<organism evidence="11 12">
    <name type="scientific">Mesosutterella multiformis</name>
    <dbReference type="NCBI Taxonomy" id="2259133"/>
    <lineage>
        <taxon>Bacteria</taxon>
        <taxon>Pseudomonadati</taxon>
        <taxon>Pseudomonadota</taxon>
        <taxon>Betaproteobacteria</taxon>
        <taxon>Burkholderiales</taxon>
        <taxon>Sutterellaceae</taxon>
        <taxon>Mesosutterella</taxon>
    </lineage>
</organism>
<feature type="domain" description="Peptidase M20 dimerisation" evidence="10">
    <location>
        <begin position="221"/>
        <end position="314"/>
    </location>
</feature>
<evidence type="ECO:0000256" key="5">
    <source>
        <dbReference type="ARBA" id="ARBA00022833"/>
    </source>
</evidence>
<evidence type="ECO:0000256" key="3">
    <source>
        <dbReference type="ARBA" id="ARBA00022723"/>
    </source>
</evidence>
<evidence type="ECO:0000256" key="9">
    <source>
        <dbReference type="PIRSR" id="PIRSR037215-2"/>
    </source>
</evidence>
<evidence type="ECO:0000313" key="12">
    <source>
        <dbReference type="Proteomes" id="UP000266091"/>
    </source>
</evidence>
<dbReference type="NCBIfam" id="NF009920">
    <property type="entry name" value="PRK13381.1"/>
    <property type="match status" value="1"/>
</dbReference>
<dbReference type="InterPro" id="IPR002933">
    <property type="entry name" value="Peptidase_M20"/>
</dbReference>
<comment type="cofactor">
    <cofactor evidence="9">
        <name>Zn(2+)</name>
        <dbReference type="ChEBI" id="CHEBI:29105"/>
    </cofactor>
    <text evidence="9">Binds 2 Zn(2+) ions per subunit.</text>
</comment>
<feature type="binding site" evidence="9">
    <location>
        <position position="154"/>
    </location>
    <ligand>
        <name>Zn(2+)</name>
        <dbReference type="ChEBI" id="CHEBI:29105"/>
        <label>1</label>
    </ligand>
</feature>
<evidence type="ECO:0000256" key="6">
    <source>
        <dbReference type="ARBA" id="ARBA00023049"/>
    </source>
</evidence>
<protein>
    <recommendedName>
        <fullName evidence="7">Peptidase T</fullName>
        <ecNumber evidence="7">3.4.11.4</ecNumber>
    </recommendedName>
</protein>
<keyword evidence="12" id="KW-1185">Reference proteome</keyword>
<dbReference type="GO" id="GO:0045148">
    <property type="term" value="F:tripeptide aminopeptidase activity"/>
    <property type="evidence" value="ECO:0007669"/>
    <property type="project" value="UniProtKB-UniRule"/>
</dbReference>
<dbReference type="PROSITE" id="PS00759">
    <property type="entry name" value="ARGE_DAPE_CPG2_2"/>
    <property type="match status" value="1"/>
</dbReference>
<dbReference type="GO" id="GO:0008237">
    <property type="term" value="F:metallopeptidase activity"/>
    <property type="evidence" value="ECO:0007669"/>
    <property type="project" value="UniProtKB-KW"/>
</dbReference>
<dbReference type="EC" id="3.4.11.4" evidence="7"/>
<evidence type="ECO:0000256" key="2">
    <source>
        <dbReference type="ARBA" id="ARBA00022670"/>
    </source>
</evidence>
<dbReference type="InterPro" id="IPR036264">
    <property type="entry name" value="Bact_exopeptidase_dim_dom"/>
</dbReference>
<dbReference type="SUPFAM" id="SSF55031">
    <property type="entry name" value="Bacterial exopeptidase dimerisation domain"/>
    <property type="match status" value="1"/>
</dbReference>
<feature type="active site" evidence="8">
    <location>
        <position position="93"/>
    </location>
</feature>
<dbReference type="PANTHER" id="PTHR42994">
    <property type="entry name" value="PEPTIDASE T"/>
    <property type="match status" value="1"/>
</dbReference>
<evidence type="ECO:0000256" key="8">
    <source>
        <dbReference type="PIRSR" id="PIRSR037215-1"/>
    </source>
</evidence>
<dbReference type="Proteomes" id="UP000266091">
    <property type="component" value="Unassembled WGS sequence"/>
</dbReference>
<name>A0A388SH30_9BURK</name>
<dbReference type="GO" id="GO:0006508">
    <property type="term" value="P:proteolysis"/>
    <property type="evidence" value="ECO:0007669"/>
    <property type="project" value="UniProtKB-UniRule"/>
</dbReference>
<dbReference type="EMBL" id="BGZJ01000001">
    <property type="protein sequence ID" value="GBO93984.1"/>
    <property type="molecule type" value="Genomic_DNA"/>
</dbReference>
<dbReference type="Gene3D" id="3.30.70.360">
    <property type="match status" value="1"/>
</dbReference>
<feature type="active site" description="Proton acceptor" evidence="8">
    <location>
        <position position="188"/>
    </location>
</feature>
<comment type="caution">
    <text evidence="11">The sequence shown here is derived from an EMBL/GenBank/DDBJ whole genome shotgun (WGS) entry which is preliminary data.</text>
</comment>
<dbReference type="NCBIfam" id="NF003976">
    <property type="entry name" value="PRK05469.1"/>
    <property type="match status" value="1"/>
</dbReference>
<dbReference type="OrthoDB" id="9804934at2"/>
<keyword evidence="4" id="KW-0378">Hydrolase</keyword>
<feature type="binding site" evidence="9">
    <location>
        <position position="189"/>
    </location>
    <ligand>
        <name>Zn(2+)</name>
        <dbReference type="ChEBI" id="CHEBI:29105"/>
        <label>2</label>
    </ligand>
</feature>
<sequence length="424" mass="45627">MVYPVSYNDYAKKTPLLDRFIRYALIPTGSDPESAASPSAAREFDLARVLESELRALGAKDVTLSEKGVVTATIPASSGAEKAPVILLNSHMDTSPEASCEGIHPQVAEAWNGEAIALDPENKIRLDPEVFPELRRHIGEDIICTDGRTLLGADDKAGVAAIMNAAEWFLTHPEDPHAEIRILFTPDEEIGRGTDSVDVPGLRASYGFTIDGGDVGGLESETFNAATARVTFTGISVHPGSAKGKMVNAAKLAARFISLLPESESPEETEGHEGFFHPISISGGVEHAEVILIIRDHDRGAFEDRKMWLAALVQNFDTGRAAPAQVVIQDQYRNMRDYLAGHENILDLAHAAYRDCGIEPIEEPVRGGTDGAFFSAKGLPCPNVFTGGLNYHGIYECIPAQSLEKAANAVIAILRRSASLTLNS</sequence>
<feature type="binding site" evidence="9">
    <location>
        <position position="91"/>
    </location>
    <ligand>
        <name>Zn(2+)</name>
        <dbReference type="ChEBI" id="CHEBI:29105"/>
        <label>1</label>
    </ligand>
</feature>
<feature type="binding site" evidence="9">
    <location>
        <position position="392"/>
    </location>
    <ligand>
        <name>Zn(2+)</name>
        <dbReference type="ChEBI" id="CHEBI:29105"/>
        <label>2</label>
    </ligand>
</feature>
<keyword evidence="5 9" id="KW-0862">Zinc</keyword>
<evidence type="ECO:0000256" key="7">
    <source>
        <dbReference type="NCBIfam" id="TIGR01882"/>
    </source>
</evidence>
<dbReference type="SUPFAM" id="SSF53187">
    <property type="entry name" value="Zn-dependent exopeptidases"/>
    <property type="match status" value="1"/>
</dbReference>
<evidence type="ECO:0000313" key="11">
    <source>
        <dbReference type="EMBL" id="GBO93984.1"/>
    </source>
</evidence>
<dbReference type="PIRSF" id="PIRSF037215">
    <property type="entry name" value="Peptidase_M20B"/>
    <property type="match status" value="1"/>
</dbReference>
<evidence type="ECO:0000259" key="10">
    <source>
        <dbReference type="Pfam" id="PF07687"/>
    </source>
</evidence>
<dbReference type="AlphaFoldDB" id="A0A388SH30"/>
<keyword evidence="6" id="KW-0482">Metalloprotease</keyword>
<dbReference type="InterPro" id="IPR001261">
    <property type="entry name" value="ArgE/DapE_CS"/>
</dbReference>
<dbReference type="Pfam" id="PF01546">
    <property type="entry name" value="Peptidase_M20"/>
    <property type="match status" value="1"/>
</dbReference>
<dbReference type="GO" id="GO:0006518">
    <property type="term" value="P:peptide metabolic process"/>
    <property type="evidence" value="ECO:0007669"/>
    <property type="project" value="InterPro"/>
</dbReference>
<evidence type="ECO:0000256" key="4">
    <source>
        <dbReference type="ARBA" id="ARBA00022801"/>
    </source>
</evidence>
<dbReference type="PANTHER" id="PTHR42994:SF1">
    <property type="entry name" value="PEPTIDASE T"/>
    <property type="match status" value="1"/>
</dbReference>
<feature type="binding site" evidence="9">
    <location>
        <position position="154"/>
    </location>
    <ligand>
        <name>Zn(2+)</name>
        <dbReference type="ChEBI" id="CHEBI:29105"/>
        <label>2</label>
    </ligand>
</feature>
<feature type="binding site" evidence="9">
    <location>
        <position position="211"/>
    </location>
    <ligand>
        <name>Zn(2+)</name>
        <dbReference type="ChEBI" id="CHEBI:29105"/>
        <label>1</label>
    </ligand>
</feature>
<dbReference type="NCBIfam" id="TIGR01882">
    <property type="entry name" value="peptidase-T"/>
    <property type="match status" value="1"/>
</dbReference>
<comment type="similarity">
    <text evidence="1">Belongs to the peptidase M20B family.</text>
</comment>
<dbReference type="Pfam" id="PF07687">
    <property type="entry name" value="M20_dimer"/>
    <property type="match status" value="1"/>
</dbReference>
<dbReference type="InterPro" id="IPR011650">
    <property type="entry name" value="Peptidase_M20_dimer"/>
</dbReference>
<gene>
    <name evidence="11" type="primary">pepT</name>
    <name evidence="11" type="ORF">MESMUL_13380</name>
</gene>
<dbReference type="InterPro" id="IPR010161">
    <property type="entry name" value="Peptidase_M20B"/>
</dbReference>
<dbReference type="RefSeq" id="WP_116270262.1">
    <property type="nucleotide sequence ID" value="NZ_BGZJ01000001.1"/>
</dbReference>
<evidence type="ECO:0000256" key="1">
    <source>
        <dbReference type="ARBA" id="ARBA00009692"/>
    </source>
</evidence>
<accession>A0A388SH30</accession>
<reference evidence="11 12" key="1">
    <citation type="journal article" date="2018" name="Int. J. Syst. Evol. Microbiol.">
        <title>Mesosutterella multiformis gen. nov., sp. nov., a member of the family Sutterellaceae and Sutterella megalosphaeroides sp. nov., isolated from human faeces.</title>
        <authorList>
            <person name="Sakamoto M."/>
            <person name="Ikeyama N."/>
            <person name="Kunihiro T."/>
            <person name="Iino T."/>
            <person name="Yuki M."/>
            <person name="Ohkuma M."/>
        </authorList>
    </citation>
    <scope>NUCLEOTIDE SEQUENCE [LARGE SCALE GENOMIC DNA]</scope>
    <source>
        <strain evidence="11 12">4NBBH2</strain>
    </source>
</reference>
<dbReference type="PROSITE" id="PS00758">
    <property type="entry name" value="ARGE_DAPE_CPG2_1"/>
    <property type="match status" value="1"/>
</dbReference>
<dbReference type="GO" id="GO:0008270">
    <property type="term" value="F:zinc ion binding"/>
    <property type="evidence" value="ECO:0007669"/>
    <property type="project" value="InterPro"/>
</dbReference>
<dbReference type="Gene3D" id="3.40.630.10">
    <property type="entry name" value="Zn peptidases"/>
    <property type="match status" value="1"/>
</dbReference>
<proteinExistence type="inferred from homology"/>
<keyword evidence="2" id="KW-0645">Protease</keyword>
<dbReference type="GO" id="GO:0005829">
    <property type="term" value="C:cytosol"/>
    <property type="evidence" value="ECO:0007669"/>
    <property type="project" value="TreeGrafter"/>
</dbReference>